<dbReference type="EMBL" id="CP097562">
    <property type="protein sequence ID" value="USF23659.1"/>
    <property type="molecule type" value="Genomic_DNA"/>
</dbReference>
<dbReference type="RefSeq" id="WP_023275033.1">
    <property type="nucleotide sequence ID" value="NZ_CP097562.1"/>
</dbReference>
<protein>
    <submittedName>
        <fullName evidence="1">Uncharacterized protein</fullName>
    </submittedName>
</protein>
<dbReference type="Proteomes" id="UP000017429">
    <property type="component" value="Chromosome"/>
</dbReference>
<dbReference type="PROSITE" id="PS51257">
    <property type="entry name" value="PROKAR_LIPOPROTEIN"/>
    <property type="match status" value="1"/>
</dbReference>
<accession>V2QG11</accession>
<gene>
    <name evidence="1" type="ORF">N508_000725</name>
</gene>
<organism evidence="1 2">
    <name type="scientific">Mucispirillum schaedleri ASF457</name>
    <dbReference type="NCBI Taxonomy" id="1379858"/>
    <lineage>
        <taxon>Bacteria</taxon>
        <taxon>Pseudomonadati</taxon>
        <taxon>Deferribacterota</taxon>
        <taxon>Deferribacteres</taxon>
        <taxon>Deferribacterales</taxon>
        <taxon>Mucispirillaceae</taxon>
        <taxon>Mucispirillum</taxon>
    </lineage>
</organism>
<name>V2QG11_9BACT</name>
<sequence length="174" mass="19023">MKINIYILTGLMASCSIILGVIENFIPTPVPAIRLGLANVPIIIMLYLAGSKYAFQVSFLKALIVPVLSANIIFKMSLSVPAVFVSFAAMSVNYHYFKNKLSIITISVIGAVFHIITQLAVVSIFYVKGLIYTNIAGILLLSAVITGILMGIIAYKIVNHKQIKSMFERLELKG</sequence>
<reference evidence="1" key="2">
    <citation type="submission" date="2022-05" db="EMBL/GenBank/DDBJ databases">
        <authorList>
            <person name="Proctor A.L."/>
            <person name="Phillips G.J."/>
            <person name="Wannemuehler M.J."/>
        </authorList>
    </citation>
    <scope>NUCLEOTIDE SEQUENCE</scope>
    <source>
        <strain evidence="1">ASF457</strain>
    </source>
</reference>
<reference evidence="1" key="1">
    <citation type="journal article" date="2014" name="Genome Announc.">
        <title>Draft genome sequences of the altered schaedler flora, a defined bacterial community from gnotobiotic mice.</title>
        <authorList>
            <person name="Wannemuehler M.J."/>
            <person name="Overstreet A.M."/>
            <person name="Ward D.V."/>
            <person name="Phillips G.J."/>
        </authorList>
    </citation>
    <scope>NUCLEOTIDE SEQUENCE</scope>
    <source>
        <strain evidence="1">ASF457</strain>
    </source>
</reference>
<dbReference type="Pfam" id="PF07456">
    <property type="entry name" value="Hpre_diP_synt_I"/>
    <property type="match status" value="1"/>
</dbReference>
<keyword evidence="2" id="KW-1185">Reference proteome</keyword>
<evidence type="ECO:0000313" key="1">
    <source>
        <dbReference type="EMBL" id="USF23659.1"/>
    </source>
</evidence>
<dbReference type="InterPro" id="IPR010898">
    <property type="entry name" value="Hpre_diP_synth_I"/>
</dbReference>
<dbReference type="InterPro" id="IPR014535">
    <property type="entry name" value="Hpre_diP_synt_I"/>
</dbReference>
<proteinExistence type="predicted"/>
<dbReference type="KEGG" id="msch:N508_000725"/>
<dbReference type="PIRSF" id="PIRSF027391">
    <property type="entry name" value="Hpre_diP_synt_I"/>
    <property type="match status" value="1"/>
</dbReference>
<dbReference type="OrthoDB" id="9799095at2"/>
<dbReference type="Gene3D" id="1.10.1760.20">
    <property type="match status" value="1"/>
</dbReference>
<dbReference type="eggNOG" id="COG4769">
    <property type="taxonomic scope" value="Bacteria"/>
</dbReference>
<reference evidence="1" key="3">
    <citation type="submission" date="2022-06" db="EMBL/GenBank/DDBJ databases">
        <title>Resources to Facilitate Use of the Altered Schaedler Flora (ASF) Mouse Model to Study Microbiome Function.</title>
        <authorList>
            <person name="Proctor A."/>
            <person name="Parvinroo S."/>
            <person name="Richie T."/>
            <person name="Jia X."/>
            <person name="Lee S.T.M."/>
            <person name="Karp P.D."/>
            <person name="Paley S."/>
            <person name="Kostic A.D."/>
            <person name="Pierre J.F."/>
            <person name="Wannemuehler M.J."/>
            <person name="Phillips G.J."/>
        </authorList>
    </citation>
    <scope>NUCLEOTIDE SEQUENCE</scope>
    <source>
        <strain evidence="1">ASF457</strain>
    </source>
</reference>
<evidence type="ECO:0000313" key="2">
    <source>
        <dbReference type="Proteomes" id="UP000017429"/>
    </source>
</evidence>
<dbReference type="AlphaFoldDB" id="V2QG11"/>